<dbReference type="EMBL" id="CM034387">
    <property type="protein sequence ID" value="KAJ0184145.1"/>
    <property type="molecule type" value="Genomic_DNA"/>
</dbReference>
<gene>
    <name evidence="1" type="ORF">K1T71_000568</name>
</gene>
<comment type="caution">
    <text evidence="1">The sequence shown here is derived from an EMBL/GenBank/DDBJ whole genome shotgun (WGS) entry which is preliminary data.</text>
</comment>
<evidence type="ECO:0000313" key="2">
    <source>
        <dbReference type="Proteomes" id="UP000824533"/>
    </source>
</evidence>
<evidence type="ECO:0000313" key="1">
    <source>
        <dbReference type="EMBL" id="KAJ0184145.1"/>
    </source>
</evidence>
<reference evidence="1 2" key="1">
    <citation type="journal article" date="2021" name="Front. Genet.">
        <title>Chromosome-Level Genome Assembly Reveals Significant Gene Expansion in the Toll and IMD Signaling Pathways of Dendrolimus kikuchii.</title>
        <authorList>
            <person name="Zhou J."/>
            <person name="Wu P."/>
            <person name="Xiong Z."/>
            <person name="Liu N."/>
            <person name="Zhao N."/>
            <person name="Ji M."/>
            <person name="Qiu Y."/>
            <person name="Yang B."/>
        </authorList>
    </citation>
    <scope>NUCLEOTIDE SEQUENCE [LARGE SCALE GENOMIC DNA]</scope>
    <source>
        <strain evidence="1">Ann1</strain>
    </source>
</reference>
<keyword evidence="2" id="KW-1185">Reference proteome</keyword>
<dbReference type="Proteomes" id="UP000824533">
    <property type="component" value="Linkage Group LG01"/>
</dbReference>
<proteinExistence type="predicted"/>
<accession>A0ACC1DJT4</accession>
<organism evidence="1 2">
    <name type="scientific">Dendrolimus kikuchii</name>
    <dbReference type="NCBI Taxonomy" id="765133"/>
    <lineage>
        <taxon>Eukaryota</taxon>
        <taxon>Metazoa</taxon>
        <taxon>Ecdysozoa</taxon>
        <taxon>Arthropoda</taxon>
        <taxon>Hexapoda</taxon>
        <taxon>Insecta</taxon>
        <taxon>Pterygota</taxon>
        <taxon>Neoptera</taxon>
        <taxon>Endopterygota</taxon>
        <taxon>Lepidoptera</taxon>
        <taxon>Glossata</taxon>
        <taxon>Ditrysia</taxon>
        <taxon>Bombycoidea</taxon>
        <taxon>Lasiocampidae</taxon>
        <taxon>Dendrolimus</taxon>
    </lineage>
</organism>
<sequence>MNVEDKLLYTNTICAGCLSSERKLTQLNQPEVTTIFSELIHSFCVIKKSKPSPLSDLKKSNTTLLDCTTNINNTIKDSSHCYLENEEKTPHIVESQHLNQNSLVKNDLAQKDSHNSPENRDGSPYLLNESRNRDDRKTQNVCESNIFTFIKVEDDIEDLGDENLHQNDDYDSYDEKDIKKFFKIETSVEFSHTATNIKINNNSDEEDFNESDDEPLNFKKKRKKEYRKKVKRKDVACNDKLDRRKLRKGKREQQAGVVRHPRVERILQQLNVDPEQMEMVILGWDEIEVERQKALQDIAYIRHKYKCNDCIIGFNHKFKLDNHMKKHDQCAGSVVCSVCRIRCKDECALRAHKRRHRVRWRCCVCGDLSSRAPVAADHVARAHGAPSPTHTCKLCGHRESSLGKLRNHMKNHGERPKCDLCEKTFRDRASLRTHLFIHRGEKEYSCPRCGKRFLFKKAMEVHMVTHDASAHIYCHQCDMNFKNRMSYNQHIKYNLKHIDPSKLKYACELCEKKFAKAKRLEEHNVAVHLNAKPIHCTTQGCTFVSTLAPLNALTSIEYHAGVYFCEYTCTVKYPHLYRVPRRGVLL</sequence>
<name>A0ACC1DJT4_9NEOP</name>
<protein>
    <submittedName>
        <fullName evidence="1">Uncharacterized protein</fullName>
    </submittedName>
</protein>